<proteinExistence type="predicted"/>
<organism evidence="1">
    <name type="scientific">Anguilla anguilla</name>
    <name type="common">European freshwater eel</name>
    <name type="synonym">Muraena anguilla</name>
    <dbReference type="NCBI Taxonomy" id="7936"/>
    <lineage>
        <taxon>Eukaryota</taxon>
        <taxon>Metazoa</taxon>
        <taxon>Chordata</taxon>
        <taxon>Craniata</taxon>
        <taxon>Vertebrata</taxon>
        <taxon>Euteleostomi</taxon>
        <taxon>Actinopterygii</taxon>
        <taxon>Neopterygii</taxon>
        <taxon>Teleostei</taxon>
        <taxon>Anguilliformes</taxon>
        <taxon>Anguillidae</taxon>
        <taxon>Anguilla</taxon>
    </lineage>
</organism>
<name>A0A0E9UEM6_ANGAN</name>
<accession>A0A0E9UEM6</accession>
<dbReference type="EMBL" id="GBXM01044331">
    <property type="protein sequence ID" value="JAH64246.1"/>
    <property type="molecule type" value="Transcribed_RNA"/>
</dbReference>
<evidence type="ECO:0000313" key="1">
    <source>
        <dbReference type="EMBL" id="JAH64246.1"/>
    </source>
</evidence>
<protein>
    <submittedName>
        <fullName evidence="1">Uncharacterized protein</fullName>
    </submittedName>
</protein>
<sequence>MRFSKAEGDRNPTAFCGRLLAPFDSNEQCAKARELITSHLINRLSKC</sequence>
<dbReference type="AlphaFoldDB" id="A0A0E9UEM6"/>
<reference evidence="1" key="1">
    <citation type="submission" date="2014-11" db="EMBL/GenBank/DDBJ databases">
        <authorList>
            <person name="Amaro Gonzalez C."/>
        </authorList>
    </citation>
    <scope>NUCLEOTIDE SEQUENCE</scope>
</reference>
<reference evidence="1" key="2">
    <citation type="journal article" date="2015" name="Fish Shellfish Immunol.">
        <title>Early steps in the European eel (Anguilla anguilla)-Vibrio vulnificus interaction in the gills: Role of the RtxA13 toxin.</title>
        <authorList>
            <person name="Callol A."/>
            <person name="Pajuelo D."/>
            <person name="Ebbesson L."/>
            <person name="Teles M."/>
            <person name="MacKenzie S."/>
            <person name="Amaro C."/>
        </authorList>
    </citation>
    <scope>NUCLEOTIDE SEQUENCE</scope>
</reference>